<evidence type="ECO:0000259" key="1">
    <source>
        <dbReference type="Pfam" id="PF13173"/>
    </source>
</evidence>
<dbReference type="STRING" id="1798692.A3G00_03240"/>
<sequence length="412" mass="47628">MTKNLIKRDILDEILKYINIDDVLVLHGARQVGKTSIMLYLQDQLNAAGEKTYFFDLEDSRKTDILDAGVENFLSYLEGAGFDWGELSRSDKKLFVFIDEIQNLKKPSSFLKLLADHHKYLKLIVSGSSSFDIKNKFSDSLVGRIVNFEVFNLSFSEFLRFKNINYNLEQVSKLGKGPIFEDVIRMYREYVFYGGYPKIVLQDSIEIKEKYLQIIIDTYVRKDIRDLANIVEIEKFNNLLKVLAAQSGQLLSVSATASTIGLAAQTVEQYLSILENTYIIKFVHPFSHSANVEVSKAPKIFFYDTGLLQVLRYKELSARISGDLFETSVFAELVKKYGRERIHFWRTHRHAEVDFVLDLRASLLPIEVKTNFRNFKSNAVNSFCKKYKAKDYKVVGLEGKKKDEHCIYPWEL</sequence>
<reference evidence="3 4" key="1">
    <citation type="journal article" date="2016" name="Nat. Commun.">
        <title>Thousands of microbial genomes shed light on interconnected biogeochemical processes in an aquifer system.</title>
        <authorList>
            <person name="Anantharaman K."/>
            <person name="Brown C.T."/>
            <person name="Hug L.A."/>
            <person name="Sharon I."/>
            <person name="Castelle C.J."/>
            <person name="Probst A.J."/>
            <person name="Thomas B.C."/>
            <person name="Singh A."/>
            <person name="Wilkins M.J."/>
            <person name="Karaoz U."/>
            <person name="Brodie E.L."/>
            <person name="Williams K.H."/>
            <person name="Hubbard S.S."/>
            <person name="Banfield J.F."/>
        </authorList>
    </citation>
    <scope>NUCLEOTIDE SEQUENCE [LARGE SCALE GENOMIC DNA]</scope>
</reference>
<dbReference type="PANTHER" id="PTHR43566:SF1">
    <property type="entry name" value="AAA+ ATPASE DOMAIN-CONTAINING PROTEIN"/>
    <property type="match status" value="1"/>
</dbReference>
<evidence type="ECO:0000313" key="4">
    <source>
        <dbReference type="Proteomes" id="UP000178347"/>
    </source>
</evidence>
<name>A0A1F6MVU4_9BACT</name>
<dbReference type="PANTHER" id="PTHR43566">
    <property type="entry name" value="CONSERVED PROTEIN"/>
    <property type="match status" value="1"/>
</dbReference>
<dbReference type="Pfam" id="PF13173">
    <property type="entry name" value="AAA_14"/>
    <property type="match status" value="1"/>
</dbReference>
<comment type="caution">
    <text evidence="3">The sequence shown here is derived from an EMBL/GenBank/DDBJ whole genome shotgun (WGS) entry which is preliminary data.</text>
</comment>
<accession>A0A1F6MVU4</accession>
<dbReference type="Pfam" id="PF13635">
    <property type="entry name" value="DUF4143"/>
    <property type="match status" value="1"/>
</dbReference>
<feature type="domain" description="AAA" evidence="1">
    <location>
        <begin position="22"/>
        <end position="159"/>
    </location>
</feature>
<proteinExistence type="predicted"/>
<dbReference type="Proteomes" id="UP000178347">
    <property type="component" value="Unassembled WGS sequence"/>
</dbReference>
<protein>
    <recommendedName>
        <fullName evidence="5">AAA+ ATPase domain-containing protein</fullName>
    </recommendedName>
</protein>
<gene>
    <name evidence="3" type="ORF">A3G00_03240</name>
</gene>
<evidence type="ECO:0000259" key="2">
    <source>
        <dbReference type="Pfam" id="PF13635"/>
    </source>
</evidence>
<dbReference type="EMBL" id="MFQN01000003">
    <property type="protein sequence ID" value="OGH75731.1"/>
    <property type="molecule type" value="Genomic_DNA"/>
</dbReference>
<organism evidence="3 4">
    <name type="scientific">Candidatus Magasanikbacteria bacterium RIFCSPLOWO2_12_FULL_43_12</name>
    <dbReference type="NCBI Taxonomy" id="1798692"/>
    <lineage>
        <taxon>Bacteria</taxon>
        <taxon>Candidatus Magasanikiibacteriota</taxon>
    </lineage>
</organism>
<feature type="domain" description="DUF4143" evidence="2">
    <location>
        <begin position="222"/>
        <end position="370"/>
    </location>
</feature>
<dbReference type="SUPFAM" id="SSF52540">
    <property type="entry name" value="P-loop containing nucleoside triphosphate hydrolases"/>
    <property type="match status" value="1"/>
</dbReference>
<evidence type="ECO:0008006" key="5">
    <source>
        <dbReference type="Google" id="ProtNLM"/>
    </source>
</evidence>
<dbReference type="Gene3D" id="3.40.50.300">
    <property type="entry name" value="P-loop containing nucleotide triphosphate hydrolases"/>
    <property type="match status" value="1"/>
</dbReference>
<dbReference type="AlphaFoldDB" id="A0A1F6MVU4"/>
<dbReference type="InterPro" id="IPR041682">
    <property type="entry name" value="AAA_14"/>
</dbReference>
<dbReference type="InterPro" id="IPR025420">
    <property type="entry name" value="DUF4143"/>
</dbReference>
<dbReference type="InterPro" id="IPR027417">
    <property type="entry name" value="P-loop_NTPase"/>
</dbReference>
<evidence type="ECO:0000313" key="3">
    <source>
        <dbReference type="EMBL" id="OGH75731.1"/>
    </source>
</evidence>